<feature type="domain" description="Phospholipid/glycerol acyltransferase" evidence="3">
    <location>
        <begin position="88"/>
        <end position="207"/>
    </location>
</feature>
<keyword evidence="2" id="KW-1133">Transmembrane helix</keyword>
<dbReference type="InterPro" id="IPR045851">
    <property type="entry name" value="AMP-bd_C_sf"/>
</dbReference>
<reference evidence="5" key="1">
    <citation type="journal article" date="2023" name="Mar. Drugs">
        <title>Gemmata algarum, a Novel Planctomycete Isolated from an Algal Mat, Displays Antimicrobial Activity.</title>
        <authorList>
            <person name="Kumar G."/>
            <person name="Kallscheuer N."/>
            <person name="Kashif M."/>
            <person name="Ahamad S."/>
            <person name="Jagadeeshwari U."/>
            <person name="Pannikurungottu S."/>
            <person name="Haufschild T."/>
            <person name="Kabuu M."/>
            <person name="Sasikala C."/>
            <person name="Jogler C."/>
            <person name="Ramana C."/>
        </authorList>
    </citation>
    <scope>NUCLEOTIDE SEQUENCE [LARGE SCALE GENOMIC DNA]</scope>
    <source>
        <strain evidence="5">JC673</strain>
    </source>
</reference>
<comment type="caution">
    <text evidence="4">The sequence shown here is derived from an EMBL/GenBank/DDBJ whole genome shotgun (WGS) entry which is preliminary data.</text>
</comment>
<accession>A0ABU5EZG5</accession>
<dbReference type="Gene3D" id="3.40.50.12780">
    <property type="entry name" value="N-terminal domain of ligase-like"/>
    <property type="match status" value="1"/>
</dbReference>
<dbReference type="RefSeq" id="WP_320687228.1">
    <property type="nucleotide sequence ID" value="NZ_JAXBLV010000181.1"/>
</dbReference>
<dbReference type="SMART" id="SM00563">
    <property type="entry name" value="PlsC"/>
    <property type="match status" value="1"/>
</dbReference>
<dbReference type="InterPro" id="IPR000873">
    <property type="entry name" value="AMP-dep_synth/lig_dom"/>
</dbReference>
<proteinExistence type="predicted"/>
<organism evidence="4 5">
    <name type="scientific">Gemmata algarum</name>
    <dbReference type="NCBI Taxonomy" id="2975278"/>
    <lineage>
        <taxon>Bacteria</taxon>
        <taxon>Pseudomonadati</taxon>
        <taxon>Planctomycetota</taxon>
        <taxon>Planctomycetia</taxon>
        <taxon>Gemmatales</taxon>
        <taxon>Gemmataceae</taxon>
        <taxon>Gemmata</taxon>
    </lineage>
</organism>
<dbReference type="Gene3D" id="3.30.300.30">
    <property type="match status" value="1"/>
</dbReference>
<dbReference type="SUPFAM" id="SSF56801">
    <property type="entry name" value="Acetyl-CoA synthetase-like"/>
    <property type="match status" value="1"/>
</dbReference>
<dbReference type="CDD" id="cd07989">
    <property type="entry name" value="LPLAT_AGPAT-like"/>
    <property type="match status" value="1"/>
</dbReference>
<dbReference type="PROSITE" id="PS00455">
    <property type="entry name" value="AMP_BINDING"/>
    <property type="match status" value="1"/>
</dbReference>
<keyword evidence="2" id="KW-0812">Transmembrane</keyword>
<dbReference type="Pfam" id="PF00501">
    <property type="entry name" value="AMP-binding"/>
    <property type="match status" value="1"/>
</dbReference>
<dbReference type="PANTHER" id="PTHR43767:SF10">
    <property type="entry name" value="SURFACTIN SYNTHASE SUBUNIT 1"/>
    <property type="match status" value="1"/>
</dbReference>
<dbReference type="EMBL" id="JAXBLV010000181">
    <property type="protein sequence ID" value="MDY3560691.1"/>
    <property type="molecule type" value="Genomic_DNA"/>
</dbReference>
<evidence type="ECO:0000256" key="1">
    <source>
        <dbReference type="SAM" id="MobiDB-lite"/>
    </source>
</evidence>
<name>A0ABU5EZG5_9BACT</name>
<gene>
    <name evidence="4" type="ORF">R5W23_001937</name>
</gene>
<dbReference type="InterPro" id="IPR002123">
    <property type="entry name" value="Plipid/glycerol_acylTrfase"/>
</dbReference>
<evidence type="ECO:0000259" key="3">
    <source>
        <dbReference type="SMART" id="SM00563"/>
    </source>
</evidence>
<evidence type="ECO:0000313" key="4">
    <source>
        <dbReference type="EMBL" id="MDY3560691.1"/>
    </source>
</evidence>
<dbReference type="InterPro" id="IPR050237">
    <property type="entry name" value="ATP-dep_AMP-bd_enzyme"/>
</dbReference>
<sequence>MSKPDKVGWNLPAPFLPRPNSARPGHASSPGLPMLVEAVTILLTTFFVLAGTAWLFPALLRPFLWVLVRALYRFTVYHPARVPQTGGVLVVSNHASYVDWLVLWVACPRPATFVLWEGYYRHPLLRFFLSWGRRNTVRVAEGARPHAVHGSLKRIAEVLDAGRVVVMFPEGALTRSGNMLPFGRGVEHVLKLVATDVKVVPACVGGLWGGFFSHGGGPILRKLPTAFRPRVSVLFGEPPPPAPPSLKGRGEEEHPRADDVSGAQGGSKGFSLPLPEGRGPGGRSSSAPDLRLAVQECTADLALLESAHLLPVHRRFVRQAAKFRRLFRPAITDYSAGPPRTLTWAKLLVAALCVTRYLRPRVGAAQNVGIWLPTGLGGALANIAAALLGKTSVNFNYTAGAAAVRSAAQQAGVRVVVTAKRFTARVPLDLPADVQLIYLEDALEGVTKWQRVSTFLLVLALPGWAIDRFVLGLHRHRIDDIITIMFSSGSTGEPKGVVLTHRNVASNADASLRTLEVATGEVLFGFLPFFHSFGYTVCLWLPLNTPCAAVYFPDPRQAKEVGDIARTTRATVMAATATFLRFYMRRCGADDFRTLRLIICGAEKLPVKLQDEFREKFGVLPLEGYGCTELSPVVSCNMPDVDRGGRRQQRNMRGTVGQPIFGVCVKAFDPEARVPLPVGAGGVLCVKGPNVMAGYLHQPEKTADVIRAGWYSTGDAGFIEPEGFPRITGRLSRFAKIAGEMVPLEKLDDEMHEALATGGDRVLAVAAVPDEKRGERLVVLHLREVEPRLADLLAGLPKRGLPNLWVPDRRDCYPVDAIPVLGTGKLDLKQLGDLARQLAGGPPTGAPRG</sequence>
<protein>
    <submittedName>
        <fullName evidence="4">AMP-binding protein</fullName>
    </submittedName>
</protein>
<dbReference type="Proteomes" id="UP001272242">
    <property type="component" value="Unassembled WGS sequence"/>
</dbReference>
<feature type="transmembrane region" description="Helical" evidence="2">
    <location>
        <begin position="38"/>
        <end position="60"/>
    </location>
</feature>
<dbReference type="Pfam" id="PF01553">
    <property type="entry name" value="Acyltransferase"/>
    <property type="match status" value="1"/>
</dbReference>
<keyword evidence="5" id="KW-1185">Reference proteome</keyword>
<feature type="region of interest" description="Disordered" evidence="1">
    <location>
        <begin position="234"/>
        <end position="288"/>
    </location>
</feature>
<feature type="compositionally biased region" description="Low complexity" evidence="1">
    <location>
        <begin position="271"/>
        <end position="288"/>
    </location>
</feature>
<feature type="compositionally biased region" description="Basic and acidic residues" evidence="1">
    <location>
        <begin position="248"/>
        <end position="259"/>
    </location>
</feature>
<dbReference type="PANTHER" id="PTHR43767">
    <property type="entry name" value="LONG-CHAIN-FATTY-ACID--COA LIGASE"/>
    <property type="match status" value="1"/>
</dbReference>
<dbReference type="InterPro" id="IPR020845">
    <property type="entry name" value="AMP-binding_CS"/>
</dbReference>
<dbReference type="InterPro" id="IPR042099">
    <property type="entry name" value="ANL_N_sf"/>
</dbReference>
<keyword evidence="2" id="KW-0472">Membrane</keyword>
<dbReference type="SUPFAM" id="SSF69593">
    <property type="entry name" value="Glycerol-3-phosphate (1)-acyltransferase"/>
    <property type="match status" value="1"/>
</dbReference>
<evidence type="ECO:0000313" key="5">
    <source>
        <dbReference type="Proteomes" id="UP001272242"/>
    </source>
</evidence>
<evidence type="ECO:0000256" key="2">
    <source>
        <dbReference type="SAM" id="Phobius"/>
    </source>
</evidence>